<dbReference type="VEuPathDB" id="TrichDB:TVAGG3_0697140"/>
<protein>
    <submittedName>
        <fullName evidence="3">Uncharacterized protein</fullName>
    </submittedName>
</protein>
<reference evidence="3" key="2">
    <citation type="journal article" date="2007" name="Science">
        <title>Draft genome sequence of the sexually transmitted pathogen Trichomonas vaginalis.</title>
        <authorList>
            <person name="Carlton J.M."/>
            <person name="Hirt R.P."/>
            <person name="Silva J.C."/>
            <person name="Delcher A.L."/>
            <person name="Schatz M."/>
            <person name="Zhao Q."/>
            <person name="Wortman J.R."/>
            <person name="Bidwell S.L."/>
            <person name="Alsmark U.C.M."/>
            <person name="Besteiro S."/>
            <person name="Sicheritz-Ponten T."/>
            <person name="Noel C.J."/>
            <person name="Dacks J.B."/>
            <person name="Foster P.G."/>
            <person name="Simillion C."/>
            <person name="Van de Peer Y."/>
            <person name="Miranda-Saavedra D."/>
            <person name="Barton G.J."/>
            <person name="Westrop G.D."/>
            <person name="Mueller S."/>
            <person name="Dessi D."/>
            <person name="Fiori P.L."/>
            <person name="Ren Q."/>
            <person name="Paulsen I."/>
            <person name="Zhang H."/>
            <person name="Bastida-Corcuera F.D."/>
            <person name="Simoes-Barbosa A."/>
            <person name="Brown M.T."/>
            <person name="Hayes R.D."/>
            <person name="Mukherjee M."/>
            <person name="Okumura C.Y."/>
            <person name="Schneider R."/>
            <person name="Smith A.J."/>
            <person name="Vanacova S."/>
            <person name="Villalvazo M."/>
            <person name="Haas B.J."/>
            <person name="Pertea M."/>
            <person name="Feldblyum T.V."/>
            <person name="Utterback T.R."/>
            <person name="Shu C.L."/>
            <person name="Osoegawa K."/>
            <person name="de Jong P.J."/>
            <person name="Hrdy I."/>
            <person name="Horvathova L."/>
            <person name="Zubacova Z."/>
            <person name="Dolezal P."/>
            <person name="Malik S.B."/>
            <person name="Logsdon J.M. Jr."/>
            <person name="Henze K."/>
            <person name="Gupta A."/>
            <person name="Wang C.C."/>
            <person name="Dunne R.L."/>
            <person name="Upcroft J.A."/>
            <person name="Upcroft P."/>
            <person name="White O."/>
            <person name="Salzberg S.L."/>
            <person name="Tang P."/>
            <person name="Chiu C.-H."/>
            <person name="Lee Y.-S."/>
            <person name="Embley T.M."/>
            <person name="Coombs G.H."/>
            <person name="Mottram J.C."/>
            <person name="Tachezy J."/>
            <person name="Fraser-Liggett C.M."/>
            <person name="Johnson P.J."/>
        </authorList>
    </citation>
    <scope>NUCLEOTIDE SEQUENCE [LARGE SCALE GENOMIC DNA]</scope>
    <source>
        <strain evidence="3">G3</strain>
    </source>
</reference>
<organism evidence="3 4">
    <name type="scientific">Trichomonas vaginalis (strain ATCC PRA-98 / G3)</name>
    <dbReference type="NCBI Taxonomy" id="412133"/>
    <lineage>
        <taxon>Eukaryota</taxon>
        <taxon>Metamonada</taxon>
        <taxon>Parabasalia</taxon>
        <taxon>Trichomonadida</taxon>
        <taxon>Trichomonadidae</taxon>
        <taxon>Trichomonas</taxon>
    </lineage>
</organism>
<feature type="compositionally biased region" description="Polar residues" evidence="2">
    <location>
        <begin position="189"/>
        <end position="200"/>
    </location>
</feature>
<sequence length="699" mass="80335">MSQEEQSMNLQSYGSGDSRIDETQFTPEELEIIKNEQPSFDLMQKISNYVPRQERQESSNIQDDQISSQNSLQLNSNEFSGIQVHNDSEYEQAIQNFEQPQDESGNFVSMFGVTEPGQVKINYTGQANLAIENTYPYLERPRIEGQEGQEEEEVSNIPLEEELLSSRTMALTVSALLDNIMKETKPDLSSESSKINLTEENSARQEEKAKRLAAQASAAERLSKPKPKKLPLEELPQPKTARKRSKKEQELAAERLSKGHAIAQIDMPEVTPIPFQLQTRKHNQQTKIKVVRAESESSARRNETTARTKTARSNDQTRFNQNNLYYDDQAYVEKAPKDFVDMLSGKTPRPSTSINQTYKKREVESRFTHKEISEMVDKIISGKKMKIDDPGTIADVVNELTNRRIAALNKSDYLESLKLQKLADEMKTQFRLRDREQFHQDYMNDLNSRLEDAKKSLKKAEEEWKDKEKALIQAQKENTEKIEQKMDDEMEDLEYKWQCPETTRRFSKKSPQLLNQQFIEKNLALIGDLVGAAKMQKVVQKTEKIEAEYKYNDMQSSFEKERKNLIDQQDQALEHLKNAQTLEFSTFTKQKEESIGIIKRRIATYERIINDDKDIDKFCARKFKRNADVVVPMTVTANGGDDIPTNGKVRATPINLNGIMSFREAPVASPLQLPTLKIKKTSRKARVKKLTNTKGDTSF</sequence>
<feature type="region of interest" description="Disordered" evidence="2">
    <location>
        <begin position="48"/>
        <end position="68"/>
    </location>
</feature>
<feature type="compositionally biased region" description="Basic and acidic residues" evidence="2">
    <location>
        <begin position="293"/>
        <end position="306"/>
    </location>
</feature>
<dbReference type="PANTHER" id="PTHR47026:SF2">
    <property type="entry name" value="FLAGELLAR ASSOCIATED PROTEIN"/>
    <property type="match status" value="1"/>
</dbReference>
<dbReference type="EMBL" id="DS113236">
    <property type="protein sequence ID" value="EAY16958.1"/>
    <property type="molecule type" value="Genomic_DNA"/>
</dbReference>
<proteinExistence type="predicted"/>
<dbReference type="VEuPathDB" id="TrichDB:TVAG_280740"/>
<evidence type="ECO:0000256" key="1">
    <source>
        <dbReference type="SAM" id="Coils"/>
    </source>
</evidence>
<evidence type="ECO:0000313" key="3">
    <source>
        <dbReference type="EMBL" id="EAY16958.1"/>
    </source>
</evidence>
<feature type="coiled-coil region" evidence="1">
    <location>
        <begin position="443"/>
        <end position="496"/>
    </location>
</feature>
<dbReference type="InParanoid" id="A2DRJ5"/>
<dbReference type="OrthoDB" id="10679729at2759"/>
<feature type="region of interest" description="Disordered" evidence="2">
    <location>
        <begin position="293"/>
        <end position="312"/>
    </location>
</feature>
<keyword evidence="4" id="KW-1185">Reference proteome</keyword>
<name>A2DRJ5_TRIV3</name>
<gene>
    <name evidence="3" type="ORF">TVAG_280740</name>
</gene>
<dbReference type="PANTHER" id="PTHR47026">
    <property type="entry name" value="PIGMENTOSA GTPASE REGULATOR-LIKE PROTEIN, PUTATIVE-RELATED"/>
    <property type="match status" value="1"/>
</dbReference>
<dbReference type="KEGG" id="tva:4774971"/>
<dbReference type="RefSeq" id="XP_001329181.1">
    <property type="nucleotide sequence ID" value="XM_001329146.1"/>
</dbReference>
<accession>A2DRJ5</accession>
<feature type="compositionally biased region" description="Basic and acidic residues" evidence="2">
    <location>
        <begin position="201"/>
        <end position="210"/>
    </location>
</feature>
<feature type="region of interest" description="Disordered" evidence="2">
    <location>
        <begin position="1"/>
        <end position="28"/>
    </location>
</feature>
<feature type="region of interest" description="Disordered" evidence="2">
    <location>
        <begin position="184"/>
        <end position="253"/>
    </location>
</feature>
<dbReference type="Proteomes" id="UP000001542">
    <property type="component" value="Unassembled WGS sequence"/>
</dbReference>
<feature type="compositionally biased region" description="Low complexity" evidence="2">
    <location>
        <begin position="58"/>
        <end position="68"/>
    </location>
</feature>
<reference evidence="3" key="1">
    <citation type="submission" date="2006-10" db="EMBL/GenBank/DDBJ databases">
        <authorList>
            <person name="Amadeo P."/>
            <person name="Zhao Q."/>
            <person name="Wortman J."/>
            <person name="Fraser-Liggett C."/>
            <person name="Carlton J."/>
        </authorList>
    </citation>
    <scope>NUCLEOTIDE SEQUENCE</scope>
    <source>
        <strain evidence="3">G3</strain>
    </source>
</reference>
<evidence type="ECO:0000313" key="4">
    <source>
        <dbReference type="Proteomes" id="UP000001542"/>
    </source>
</evidence>
<keyword evidence="1" id="KW-0175">Coiled coil</keyword>
<dbReference type="SMR" id="A2DRJ5"/>
<evidence type="ECO:0000256" key="2">
    <source>
        <dbReference type="SAM" id="MobiDB-lite"/>
    </source>
</evidence>
<dbReference type="AlphaFoldDB" id="A2DRJ5"/>
<feature type="compositionally biased region" description="Polar residues" evidence="2">
    <location>
        <begin position="1"/>
        <end position="15"/>
    </location>
</feature>